<proteinExistence type="predicted"/>
<name>A0ACB6ZNI1_THEGA</name>
<comment type="caution">
    <text evidence="1">The sequence shown here is derived from an EMBL/GenBank/DDBJ whole genome shotgun (WGS) entry which is preliminary data.</text>
</comment>
<protein>
    <submittedName>
        <fullName evidence="1">Uncharacterized protein</fullName>
    </submittedName>
</protein>
<evidence type="ECO:0000313" key="1">
    <source>
        <dbReference type="EMBL" id="KAF9651325.1"/>
    </source>
</evidence>
<evidence type="ECO:0000313" key="2">
    <source>
        <dbReference type="Proteomes" id="UP000886501"/>
    </source>
</evidence>
<reference evidence="1" key="2">
    <citation type="journal article" date="2020" name="Nat. Commun.">
        <title>Large-scale genome sequencing of mycorrhizal fungi provides insights into the early evolution of symbiotic traits.</title>
        <authorList>
            <person name="Miyauchi S."/>
            <person name="Kiss E."/>
            <person name="Kuo A."/>
            <person name="Drula E."/>
            <person name="Kohler A."/>
            <person name="Sanchez-Garcia M."/>
            <person name="Morin E."/>
            <person name="Andreopoulos B."/>
            <person name="Barry K.W."/>
            <person name="Bonito G."/>
            <person name="Buee M."/>
            <person name="Carver A."/>
            <person name="Chen C."/>
            <person name="Cichocki N."/>
            <person name="Clum A."/>
            <person name="Culley D."/>
            <person name="Crous P.W."/>
            <person name="Fauchery L."/>
            <person name="Girlanda M."/>
            <person name="Hayes R.D."/>
            <person name="Keri Z."/>
            <person name="LaButti K."/>
            <person name="Lipzen A."/>
            <person name="Lombard V."/>
            <person name="Magnuson J."/>
            <person name="Maillard F."/>
            <person name="Murat C."/>
            <person name="Nolan M."/>
            <person name="Ohm R.A."/>
            <person name="Pangilinan J."/>
            <person name="Pereira M.F."/>
            <person name="Perotto S."/>
            <person name="Peter M."/>
            <person name="Pfister S."/>
            <person name="Riley R."/>
            <person name="Sitrit Y."/>
            <person name="Stielow J.B."/>
            <person name="Szollosi G."/>
            <person name="Zifcakova L."/>
            <person name="Stursova M."/>
            <person name="Spatafora J.W."/>
            <person name="Tedersoo L."/>
            <person name="Vaario L.M."/>
            <person name="Yamada A."/>
            <person name="Yan M."/>
            <person name="Wang P."/>
            <person name="Xu J."/>
            <person name="Bruns T."/>
            <person name="Baldrian P."/>
            <person name="Vilgalys R."/>
            <person name="Dunand C."/>
            <person name="Henrissat B."/>
            <person name="Grigoriev I.V."/>
            <person name="Hibbett D."/>
            <person name="Nagy L.G."/>
            <person name="Martin F.M."/>
        </authorList>
    </citation>
    <scope>NUCLEOTIDE SEQUENCE</scope>
    <source>
        <strain evidence="1">P2</strain>
    </source>
</reference>
<keyword evidence="2" id="KW-1185">Reference proteome</keyword>
<reference evidence="1" key="1">
    <citation type="submission" date="2019-10" db="EMBL/GenBank/DDBJ databases">
        <authorList>
            <consortium name="DOE Joint Genome Institute"/>
            <person name="Kuo A."/>
            <person name="Miyauchi S."/>
            <person name="Kiss E."/>
            <person name="Drula E."/>
            <person name="Kohler A."/>
            <person name="Sanchez-Garcia M."/>
            <person name="Andreopoulos B."/>
            <person name="Barry K.W."/>
            <person name="Bonito G."/>
            <person name="Buee M."/>
            <person name="Carver A."/>
            <person name="Chen C."/>
            <person name="Cichocki N."/>
            <person name="Clum A."/>
            <person name="Culley D."/>
            <person name="Crous P.W."/>
            <person name="Fauchery L."/>
            <person name="Girlanda M."/>
            <person name="Hayes R."/>
            <person name="Keri Z."/>
            <person name="Labutti K."/>
            <person name="Lipzen A."/>
            <person name="Lombard V."/>
            <person name="Magnuson J."/>
            <person name="Maillard F."/>
            <person name="Morin E."/>
            <person name="Murat C."/>
            <person name="Nolan M."/>
            <person name="Ohm R."/>
            <person name="Pangilinan J."/>
            <person name="Pereira M."/>
            <person name="Perotto S."/>
            <person name="Peter M."/>
            <person name="Riley R."/>
            <person name="Sitrit Y."/>
            <person name="Stielow B."/>
            <person name="Szollosi G."/>
            <person name="Zifcakova L."/>
            <person name="Stursova M."/>
            <person name="Spatafora J.W."/>
            <person name="Tedersoo L."/>
            <person name="Vaario L.-M."/>
            <person name="Yamada A."/>
            <person name="Yan M."/>
            <person name="Wang P."/>
            <person name="Xu J."/>
            <person name="Bruns T."/>
            <person name="Baldrian P."/>
            <person name="Vilgalys R."/>
            <person name="Henrissat B."/>
            <person name="Grigoriev I.V."/>
            <person name="Hibbett D."/>
            <person name="Nagy L.G."/>
            <person name="Martin F.M."/>
        </authorList>
    </citation>
    <scope>NUCLEOTIDE SEQUENCE</scope>
    <source>
        <strain evidence="1">P2</strain>
    </source>
</reference>
<accession>A0ACB6ZNI1</accession>
<organism evidence="1 2">
    <name type="scientific">Thelephora ganbajun</name>
    <name type="common">Ganba fungus</name>
    <dbReference type="NCBI Taxonomy" id="370292"/>
    <lineage>
        <taxon>Eukaryota</taxon>
        <taxon>Fungi</taxon>
        <taxon>Dikarya</taxon>
        <taxon>Basidiomycota</taxon>
        <taxon>Agaricomycotina</taxon>
        <taxon>Agaricomycetes</taxon>
        <taxon>Thelephorales</taxon>
        <taxon>Thelephoraceae</taxon>
        <taxon>Thelephora</taxon>
    </lineage>
</organism>
<dbReference type="Proteomes" id="UP000886501">
    <property type="component" value="Unassembled WGS sequence"/>
</dbReference>
<sequence length="248" mass="26946">MLSFILIPFFLSSVTAFTTIRFSSIRQCGPFNVTFLGTQQTALPLTLTVVPFDSSAVPLSILLPNPAWRSKASVGVAITFLPYPAGTTFIASLDDAQGWSTGFTSDIIRILQSDDMSCVSTAEKAQTYATKPPFSQCQPFNVTFDPIQAVPPIVRLFVPNGQALLLNQTGESFDPGTIGFTMAAFRGQPAVLLFKDGSDRLQSTDLFTVKGDVTSSNRCFPARPDGRDSEKAQQAGLSSCDWDYRFHC</sequence>
<gene>
    <name evidence="1" type="ORF">BDM02DRAFT_858863</name>
</gene>
<dbReference type="EMBL" id="MU117976">
    <property type="protein sequence ID" value="KAF9651325.1"/>
    <property type="molecule type" value="Genomic_DNA"/>
</dbReference>